<protein>
    <submittedName>
        <fullName evidence="3">Plasmid stabilization system protein</fullName>
    </submittedName>
</protein>
<name>G4CN39_9NEIS</name>
<dbReference type="Gene3D" id="3.30.2310.20">
    <property type="entry name" value="RelE-like"/>
    <property type="match status" value="1"/>
</dbReference>
<keyword evidence="4" id="KW-1185">Reference proteome</keyword>
<gene>
    <name evidence="3" type="ORF">HMPREF9370_0498</name>
</gene>
<comment type="similarity">
    <text evidence="1">Belongs to the RelE toxin family.</text>
</comment>
<proteinExistence type="inferred from homology"/>
<dbReference type="PANTHER" id="PTHR33755">
    <property type="entry name" value="TOXIN PARE1-RELATED"/>
    <property type="match status" value="1"/>
</dbReference>
<keyword evidence="2" id="KW-1277">Toxin-antitoxin system</keyword>
<evidence type="ECO:0000256" key="2">
    <source>
        <dbReference type="ARBA" id="ARBA00022649"/>
    </source>
</evidence>
<sequence>MPQVVLTEKATGDLNRLYEFLADKNPTAAINAIRAIKAALNELAVFPAQGRYFDDVYREWPVPFGSRGYLVLYRFEHDMVVIVSVRHQLEERYS</sequence>
<evidence type="ECO:0000313" key="4">
    <source>
        <dbReference type="Proteomes" id="UP000005336"/>
    </source>
</evidence>
<evidence type="ECO:0000313" key="3">
    <source>
        <dbReference type="EMBL" id="EGZ50649.1"/>
    </source>
</evidence>
<evidence type="ECO:0000256" key="1">
    <source>
        <dbReference type="ARBA" id="ARBA00006226"/>
    </source>
</evidence>
<accession>G4CN39</accession>
<dbReference type="HOGENOM" id="CLU_147162_13_1_4"/>
<dbReference type="OrthoDB" id="121597at2"/>
<dbReference type="AlphaFoldDB" id="G4CN39"/>
<dbReference type="RefSeq" id="WP_009115644.1">
    <property type="nucleotide sequence ID" value="NZ_JH165159.1"/>
</dbReference>
<dbReference type="Proteomes" id="UP000005336">
    <property type="component" value="Unassembled WGS sequence"/>
</dbReference>
<dbReference type="InterPro" id="IPR007712">
    <property type="entry name" value="RelE/ParE_toxin"/>
</dbReference>
<reference evidence="3 4" key="1">
    <citation type="submission" date="2011-06" db="EMBL/GenBank/DDBJ databases">
        <authorList>
            <person name="Muzny D."/>
            <person name="Qin X."/>
            <person name="Deng J."/>
            <person name="Jiang H."/>
            <person name="Liu Y."/>
            <person name="Qu J."/>
            <person name="Song X.-Z."/>
            <person name="Zhang L."/>
            <person name="Thornton R."/>
            <person name="Coyle M."/>
            <person name="Francisco L."/>
            <person name="Jackson L."/>
            <person name="Javaid M."/>
            <person name="Korchina V."/>
            <person name="Kovar C."/>
            <person name="Mata R."/>
            <person name="Mathew T."/>
            <person name="Ngo R."/>
            <person name="Nguyen L."/>
            <person name="Nguyen N."/>
            <person name="Okwuonu G."/>
            <person name="Ongeri F."/>
            <person name="Pham C."/>
            <person name="Simmons D."/>
            <person name="Wilczek-Boney K."/>
            <person name="Hale W."/>
            <person name="Jakkamsetti A."/>
            <person name="Pham P."/>
            <person name="Ruth R."/>
            <person name="San Lucas F."/>
            <person name="Warren J."/>
            <person name="Zhang J."/>
            <person name="Zhao Z."/>
            <person name="Zhou C."/>
            <person name="Zhu D."/>
            <person name="Lee S."/>
            <person name="Bess C."/>
            <person name="Blankenburg K."/>
            <person name="Forbes L."/>
            <person name="Fu Q."/>
            <person name="Gubbala S."/>
            <person name="Hirani K."/>
            <person name="Jayaseelan J.C."/>
            <person name="Lara F."/>
            <person name="Munidasa M."/>
            <person name="Palculict T."/>
            <person name="Patil S."/>
            <person name="Pu L.-L."/>
            <person name="Saada N."/>
            <person name="Tang L."/>
            <person name="Weissenberger G."/>
            <person name="Zhu Y."/>
            <person name="Hemphill L."/>
            <person name="Shang Y."/>
            <person name="Youmans B."/>
            <person name="Ayvaz T."/>
            <person name="Ross M."/>
            <person name="Santibanez J."/>
            <person name="Aqrawi P."/>
            <person name="Gross S."/>
            <person name="Joshi V."/>
            <person name="Fowler G."/>
            <person name="Nazareth L."/>
            <person name="Reid J."/>
            <person name="Worley K."/>
            <person name="Petrosino J."/>
            <person name="Highlander S."/>
            <person name="Gibbs R."/>
        </authorList>
    </citation>
    <scope>NUCLEOTIDE SEQUENCE [LARGE SCALE GENOMIC DNA]</scope>
    <source>
        <strain evidence="3 4">9715</strain>
    </source>
</reference>
<dbReference type="STRING" id="1030841.HMPREF9370_0498"/>
<organism evidence="3 4">
    <name type="scientific">Neisseria wadsworthii 9715</name>
    <dbReference type="NCBI Taxonomy" id="1030841"/>
    <lineage>
        <taxon>Bacteria</taxon>
        <taxon>Pseudomonadati</taxon>
        <taxon>Pseudomonadota</taxon>
        <taxon>Betaproteobacteria</taxon>
        <taxon>Neisseriales</taxon>
        <taxon>Neisseriaceae</taxon>
        <taxon>Neisseria</taxon>
    </lineage>
</organism>
<dbReference type="Pfam" id="PF05016">
    <property type="entry name" value="ParE_toxin"/>
    <property type="match status" value="1"/>
</dbReference>
<dbReference type="InterPro" id="IPR051803">
    <property type="entry name" value="TA_system_RelE-like_toxin"/>
</dbReference>
<dbReference type="InterPro" id="IPR035093">
    <property type="entry name" value="RelE/ParE_toxin_dom_sf"/>
</dbReference>
<comment type="caution">
    <text evidence="3">The sequence shown here is derived from an EMBL/GenBank/DDBJ whole genome shotgun (WGS) entry which is preliminary data.</text>
</comment>
<dbReference type="PANTHER" id="PTHR33755:SF7">
    <property type="entry name" value="TOXIN MODULE OF TOXIN-ANTITOXIN SYSTEM RELE_STBE FAMILY"/>
    <property type="match status" value="1"/>
</dbReference>
<dbReference type="EMBL" id="AGAZ01000022">
    <property type="protein sequence ID" value="EGZ50649.1"/>
    <property type="molecule type" value="Genomic_DNA"/>
</dbReference>